<dbReference type="InterPro" id="IPR050239">
    <property type="entry name" value="Sigma-70_RNA_pol_init_factors"/>
</dbReference>
<dbReference type="InterPro" id="IPR000943">
    <property type="entry name" value="RNA_pol_sigma70"/>
</dbReference>
<evidence type="ECO:0000256" key="5">
    <source>
        <dbReference type="ARBA" id="ARBA00023163"/>
    </source>
</evidence>
<dbReference type="InterPro" id="IPR013325">
    <property type="entry name" value="RNA_pol_sigma_r2"/>
</dbReference>
<dbReference type="GO" id="GO:0006352">
    <property type="term" value="P:DNA-templated transcription initiation"/>
    <property type="evidence" value="ECO:0007669"/>
    <property type="project" value="InterPro"/>
</dbReference>
<keyword evidence="2" id="KW-0805">Transcription regulation</keyword>
<protein>
    <recommendedName>
        <fullName evidence="7">RNA polymerase sigma-70 domain-containing protein</fullName>
    </recommendedName>
</protein>
<dbReference type="AlphaFoldDB" id="A0A6U4JI23"/>
<dbReference type="InterPro" id="IPR014284">
    <property type="entry name" value="RNA_pol_sigma-70_dom"/>
</dbReference>
<dbReference type="SUPFAM" id="SSF88946">
    <property type="entry name" value="Sigma2 domain of RNA polymerase sigma factors"/>
    <property type="match status" value="1"/>
</dbReference>
<evidence type="ECO:0000256" key="4">
    <source>
        <dbReference type="ARBA" id="ARBA00023125"/>
    </source>
</evidence>
<dbReference type="Pfam" id="PF04542">
    <property type="entry name" value="Sigma70_r2"/>
    <property type="match status" value="1"/>
</dbReference>
<keyword evidence="4" id="KW-0238">DNA-binding</keyword>
<dbReference type="PANTHER" id="PTHR30603">
    <property type="entry name" value="RNA POLYMERASE SIGMA FACTOR RPO"/>
    <property type="match status" value="1"/>
</dbReference>
<reference evidence="9" key="1">
    <citation type="submission" date="2021-01" db="EMBL/GenBank/DDBJ databases">
        <authorList>
            <person name="Corre E."/>
            <person name="Pelletier E."/>
            <person name="Niang G."/>
            <person name="Scheremetjew M."/>
            <person name="Finn R."/>
            <person name="Kale V."/>
            <person name="Holt S."/>
            <person name="Cochrane G."/>
            <person name="Meng A."/>
            <person name="Brown T."/>
            <person name="Cohen L."/>
        </authorList>
    </citation>
    <scope>NUCLEOTIDE SEQUENCE</scope>
    <source>
        <strain evidence="9">CCMP2877</strain>
    </source>
</reference>
<dbReference type="PRINTS" id="PR00046">
    <property type="entry name" value="SIGMA70FCT"/>
</dbReference>
<keyword evidence="6" id="KW-0732">Signal</keyword>
<dbReference type="NCBIfam" id="TIGR02937">
    <property type="entry name" value="sigma70-ECF"/>
    <property type="match status" value="1"/>
</dbReference>
<evidence type="ECO:0000256" key="2">
    <source>
        <dbReference type="ARBA" id="ARBA00023015"/>
    </source>
</evidence>
<dbReference type="GO" id="GO:0003677">
    <property type="term" value="F:DNA binding"/>
    <property type="evidence" value="ECO:0007669"/>
    <property type="project" value="UniProtKB-KW"/>
</dbReference>
<proteinExistence type="inferred from homology"/>
<dbReference type="InterPro" id="IPR036388">
    <property type="entry name" value="WH-like_DNA-bd_sf"/>
</dbReference>
<evidence type="ECO:0000256" key="6">
    <source>
        <dbReference type="SAM" id="SignalP"/>
    </source>
</evidence>
<dbReference type="PANTHER" id="PTHR30603:SF47">
    <property type="entry name" value="RNA POLYMERASE SIGMA FACTOR SIGD, CHLOROPLASTIC"/>
    <property type="match status" value="1"/>
</dbReference>
<dbReference type="InterPro" id="IPR013324">
    <property type="entry name" value="RNA_pol_sigma_r3/r4-like"/>
</dbReference>
<dbReference type="GO" id="GO:0016987">
    <property type="term" value="F:sigma factor activity"/>
    <property type="evidence" value="ECO:0007669"/>
    <property type="project" value="UniProtKB-KW"/>
</dbReference>
<dbReference type="Pfam" id="PF04545">
    <property type="entry name" value="Sigma70_r4"/>
    <property type="match status" value="1"/>
</dbReference>
<evidence type="ECO:0000256" key="3">
    <source>
        <dbReference type="ARBA" id="ARBA00023082"/>
    </source>
</evidence>
<dbReference type="InterPro" id="IPR007627">
    <property type="entry name" value="RNA_pol_sigma70_r2"/>
</dbReference>
<dbReference type="Gene3D" id="1.20.120.1810">
    <property type="match status" value="1"/>
</dbReference>
<dbReference type="SUPFAM" id="SSF88659">
    <property type="entry name" value="Sigma3 and sigma4 domains of RNA polymerase sigma factors"/>
    <property type="match status" value="2"/>
</dbReference>
<comment type="similarity">
    <text evidence="1">Belongs to the sigma-70 factor family.</text>
</comment>
<accession>A0A6U4JI23</accession>
<dbReference type="InterPro" id="IPR007630">
    <property type="entry name" value="RNA_pol_sigma70_r4"/>
</dbReference>
<evidence type="ECO:0000313" key="9">
    <source>
        <dbReference type="EMBL" id="CAD9263853.1"/>
    </source>
</evidence>
<evidence type="ECO:0000313" key="8">
    <source>
        <dbReference type="EMBL" id="CAD9263852.1"/>
    </source>
</evidence>
<dbReference type="PROSITE" id="PS00715">
    <property type="entry name" value="SIGMA70_1"/>
    <property type="match status" value="1"/>
</dbReference>
<keyword evidence="3" id="KW-0731">Sigma factor</keyword>
<name>A0A6U4JI23_9STRA</name>
<feature type="domain" description="RNA polymerase sigma-70" evidence="7">
    <location>
        <begin position="192"/>
        <end position="205"/>
    </location>
</feature>
<dbReference type="EMBL" id="HBGJ01035097">
    <property type="protein sequence ID" value="CAD9263852.1"/>
    <property type="molecule type" value="Transcribed_RNA"/>
</dbReference>
<dbReference type="EMBL" id="HBGJ01035098">
    <property type="protein sequence ID" value="CAD9263853.1"/>
    <property type="molecule type" value="Transcribed_RNA"/>
</dbReference>
<organism evidence="9">
    <name type="scientific">Phaeomonas parva</name>
    <dbReference type="NCBI Taxonomy" id="124430"/>
    <lineage>
        <taxon>Eukaryota</taxon>
        <taxon>Sar</taxon>
        <taxon>Stramenopiles</taxon>
        <taxon>Ochrophyta</taxon>
        <taxon>Pinguiophyceae</taxon>
        <taxon>Pinguiochrysidales</taxon>
        <taxon>Pinguiochrysidaceae</taxon>
        <taxon>Phaeomonas</taxon>
    </lineage>
</organism>
<sequence length="613" mass="66436">MLRLLLLAALAPLAAEGVSAPRFTRSVFISKPAMTSTQTVGEAAAAASSNAANGRKKAQTNSKNSVTITEKAAAYVGGPQPSVTGNRGADSQYWMLERMQHIPLLKAGEEKILGGRIQRRKQLLEMKEAAPHNFASAEELEAWAAAAALTVEQLTEALREGDEAKMELVSRNMRLVVAVARRYQNLGVSLTDLVQEGSLGLIKAADRFDPWRGFRFSTYASWWIQQTVTRAVAGQSRVIRLPMHVHNLLNKVRRLRREMVNRHGDEPTEEELAQELDMPVARLRTVLRASSAAQVVCLKDPLTGADFDAGVPIDSCEVPETVHNAKHANQQVLNLLTELGENEAKMVILRYGLFDGQVRSPTKIAQGLGIPRTEVARLLAKALRKLRQPAALHEVQSIVKGTKSSYDRKVPGRHEKGWEDDAEAIAEQERWAAAVAFDPYLMPQDEDEDESKSYDGYEHYQRVSADLQSAQALRRLNLRAAARRRSVIRSKSQSISGGRSAKQLSAIKEASAAAEAAAAAKAAAKAADADAKAKGCAEESAVAAALDEVRGAAPADLALASHCEVPVDIKAQELGIDVKDWQIVEGVDALAALAAEDAFHVEPALSMPKKSVA</sequence>
<dbReference type="InterPro" id="IPR007624">
    <property type="entry name" value="RNA_pol_sigma70_r3"/>
</dbReference>
<evidence type="ECO:0000256" key="1">
    <source>
        <dbReference type="ARBA" id="ARBA00007788"/>
    </source>
</evidence>
<dbReference type="Gene3D" id="1.10.10.10">
    <property type="entry name" value="Winged helix-like DNA-binding domain superfamily/Winged helix DNA-binding domain"/>
    <property type="match status" value="2"/>
</dbReference>
<dbReference type="Pfam" id="PF04539">
    <property type="entry name" value="Sigma70_r3"/>
    <property type="match status" value="1"/>
</dbReference>
<feature type="signal peptide" evidence="6">
    <location>
        <begin position="1"/>
        <end position="20"/>
    </location>
</feature>
<feature type="chain" id="PRO_5035585638" description="RNA polymerase sigma-70 domain-containing protein" evidence="6">
    <location>
        <begin position="21"/>
        <end position="613"/>
    </location>
</feature>
<keyword evidence="5" id="KW-0804">Transcription</keyword>
<gene>
    <name evidence="8" type="ORF">PPAR1163_LOCUS22237</name>
    <name evidence="9" type="ORF">PPAR1163_LOCUS22238</name>
</gene>
<evidence type="ECO:0000259" key="7">
    <source>
        <dbReference type="PROSITE" id="PS00715"/>
    </source>
</evidence>